<dbReference type="Gene3D" id="2.60.40.1730">
    <property type="entry name" value="tricorn interacting facor f3 domain"/>
    <property type="match status" value="1"/>
</dbReference>
<dbReference type="SMR" id="A0A4R3KYL7"/>
<dbReference type="InterPro" id="IPR034015">
    <property type="entry name" value="M1_LTA4H"/>
</dbReference>
<dbReference type="SUPFAM" id="SSF55486">
    <property type="entry name" value="Metalloproteases ('zincins'), catalytic domain"/>
    <property type="match status" value="1"/>
</dbReference>
<protein>
    <submittedName>
        <fullName evidence="2">Peptidase M1-like protein</fullName>
    </submittedName>
</protein>
<keyword evidence="3" id="KW-1185">Reference proteome</keyword>
<dbReference type="PANTHER" id="PTHR45726">
    <property type="entry name" value="LEUKOTRIENE A-4 HYDROLASE"/>
    <property type="match status" value="1"/>
</dbReference>
<name>A0A4R3KYL7_9FIRM</name>
<reference evidence="2 3" key="1">
    <citation type="submission" date="2019-03" db="EMBL/GenBank/DDBJ databases">
        <title>Genomic Encyclopedia of Type Strains, Phase IV (KMG-IV): sequencing the most valuable type-strain genomes for metagenomic binning, comparative biology and taxonomic classification.</title>
        <authorList>
            <person name="Goeker M."/>
        </authorList>
    </citation>
    <scope>NUCLEOTIDE SEQUENCE [LARGE SCALE GENOMIC DNA]</scope>
    <source>
        <strain evidence="2 3">DSM 26752</strain>
    </source>
</reference>
<dbReference type="OrthoDB" id="9814383at2"/>
<dbReference type="GO" id="GO:0008270">
    <property type="term" value="F:zinc ion binding"/>
    <property type="evidence" value="ECO:0007669"/>
    <property type="project" value="InterPro"/>
</dbReference>
<dbReference type="Gene3D" id="1.10.390.10">
    <property type="entry name" value="Neutral Protease Domain 2"/>
    <property type="match status" value="1"/>
</dbReference>
<dbReference type="CDD" id="cd09604">
    <property type="entry name" value="M1_APN_like"/>
    <property type="match status" value="1"/>
</dbReference>
<proteinExistence type="predicted"/>
<evidence type="ECO:0000313" key="2">
    <source>
        <dbReference type="EMBL" id="TCS90618.1"/>
    </source>
</evidence>
<dbReference type="GO" id="GO:0008237">
    <property type="term" value="F:metallopeptidase activity"/>
    <property type="evidence" value="ECO:0007669"/>
    <property type="project" value="InterPro"/>
</dbReference>
<dbReference type="PANTHER" id="PTHR45726:SF3">
    <property type="entry name" value="LEUKOTRIENE A-4 HYDROLASE"/>
    <property type="match status" value="1"/>
</dbReference>
<feature type="domain" description="Peptidase M1 membrane alanine aminopeptidase" evidence="1">
    <location>
        <begin position="285"/>
        <end position="488"/>
    </location>
</feature>
<evidence type="ECO:0000259" key="1">
    <source>
        <dbReference type="Pfam" id="PF01433"/>
    </source>
</evidence>
<dbReference type="Pfam" id="PF01433">
    <property type="entry name" value="Peptidase_M1"/>
    <property type="match status" value="1"/>
</dbReference>
<evidence type="ECO:0000313" key="3">
    <source>
        <dbReference type="Proteomes" id="UP000294567"/>
    </source>
</evidence>
<accession>A0A4R3KYL7</accession>
<dbReference type="AlphaFoldDB" id="A0A4R3KYL7"/>
<sequence length="708" mass="83057">MNKKRSLSIVLALLIVLTSFQLNFAIGLDSPTEYNMNLTLDTKSHMIYGEQLVEITNSYNSELKEIVFHLYPNSYLSYETMPIIGGMYFVDKIPEIQEEEKGWIEIEEVHINNSEPKYTTDNQILKIILEKPIKKGEKVKVKIKFKLKIPEGNHRLHHVNEEYSLTNWYPILSIYDEKTNKWDKNPYHPVGESNYSDVSNYNVKLTIPKNMVVASTGNITKEKIENESKTLEINAEKVRDFVIFMSPNYKIKSKEVDGIKISHYYMVDKDFAEEKVIESIADRILNEVAKTVKFMNTTVGKYPYDELKIAETYLAGGAMEYPQVIQMGRYYDLEDESEEYAPFIIEAAVHETMHQWWYVGVGNNEFKEPFLDESLTVFMTALYFEKEYGKYHQNGVDYQIRANFYPEKSTPINSSVADFGNWDEYSSVIYQKKGPAFFEDLRQRLGEETFTKFLRKYYEKYLFKNASIEGLIDTIEEIAGKETKNIMKKAVNDPNYYPKNIELNENERAEIFKAMDKRDIKEQEKIKGLITRSIILRALEGEDLIVVKPNYVKKEHEMMVDNFILNIQECFKFNYNMDIKVIEEDKLNKEDKKQNLILIGYPENHSIMKEMAKYLPINIFKDTIKIKGISVIREGAEGTFIMENPNNLDRLVLIVFLDKEKVLNQELNGEKFYLYDEMIFKYNPLDSWGEPSQFIIDREDVEIKGMYK</sequence>
<organism evidence="2 3">
    <name type="scientific">Keratinibaculum paraultunense</name>
    <dbReference type="NCBI Taxonomy" id="1278232"/>
    <lineage>
        <taxon>Bacteria</taxon>
        <taxon>Bacillati</taxon>
        <taxon>Bacillota</taxon>
        <taxon>Tissierellia</taxon>
        <taxon>Tissierellales</taxon>
        <taxon>Tepidimicrobiaceae</taxon>
        <taxon>Keratinibaculum</taxon>
    </lineage>
</organism>
<dbReference type="Proteomes" id="UP000294567">
    <property type="component" value="Unassembled WGS sequence"/>
</dbReference>
<dbReference type="RefSeq" id="WP_132026973.1">
    <property type="nucleotide sequence ID" value="NZ_CP068564.1"/>
</dbReference>
<dbReference type="EMBL" id="SMAE01000004">
    <property type="protein sequence ID" value="TCS90618.1"/>
    <property type="molecule type" value="Genomic_DNA"/>
</dbReference>
<gene>
    <name evidence="2" type="ORF">EDD65_104161</name>
</gene>
<dbReference type="InterPro" id="IPR042097">
    <property type="entry name" value="Aminopeptidase_N-like_N_sf"/>
</dbReference>
<dbReference type="InterPro" id="IPR027268">
    <property type="entry name" value="Peptidase_M4/M1_CTD_sf"/>
</dbReference>
<comment type="caution">
    <text evidence="2">The sequence shown here is derived from an EMBL/GenBank/DDBJ whole genome shotgun (WGS) entry which is preliminary data.</text>
</comment>
<dbReference type="InterPro" id="IPR014782">
    <property type="entry name" value="Peptidase_M1_dom"/>
</dbReference>